<dbReference type="PROSITE" id="PS51257">
    <property type="entry name" value="PROKAR_LIPOPROTEIN"/>
    <property type="match status" value="1"/>
</dbReference>
<protein>
    <recommendedName>
        <fullName evidence="3">DUF3872 domain-containing protein</fullName>
    </recommendedName>
</protein>
<evidence type="ECO:0000313" key="1">
    <source>
        <dbReference type="EMBL" id="MBV4356861.1"/>
    </source>
</evidence>
<name>A0A9E2S6U4_9BACT</name>
<comment type="caution">
    <text evidence="1">The sequence shown here is derived from an EMBL/GenBank/DDBJ whole genome shotgun (WGS) entry which is preliminary data.</text>
</comment>
<keyword evidence="2" id="KW-1185">Reference proteome</keyword>
<sequence>MKRNITAIAIIGSVALLFACNKDNYKTKPSLKITNQNTNTVGRHQSLVVEMEFTDKQGDVSHGVLYYYPDRLNQRPLGAGDGLPYEVLPDTVPTYPENWQKGKLQMTLSYDFLHRNTDTAHFPNDTIQVQFWLKDRGENISDTVITSQVVVLTNG</sequence>
<organism evidence="1 2">
    <name type="scientific">Pinibacter aurantiacus</name>
    <dbReference type="NCBI Taxonomy" id="2851599"/>
    <lineage>
        <taxon>Bacteria</taxon>
        <taxon>Pseudomonadati</taxon>
        <taxon>Bacteroidota</taxon>
        <taxon>Chitinophagia</taxon>
        <taxon>Chitinophagales</taxon>
        <taxon>Chitinophagaceae</taxon>
        <taxon>Pinibacter</taxon>
    </lineage>
</organism>
<evidence type="ECO:0000313" key="2">
    <source>
        <dbReference type="Proteomes" id="UP000812270"/>
    </source>
</evidence>
<proteinExistence type="predicted"/>
<dbReference type="AlphaFoldDB" id="A0A9E2S6U4"/>
<dbReference type="Proteomes" id="UP000812270">
    <property type="component" value="Unassembled WGS sequence"/>
</dbReference>
<dbReference type="EMBL" id="JAHSPG010000003">
    <property type="protein sequence ID" value="MBV4356861.1"/>
    <property type="molecule type" value="Genomic_DNA"/>
</dbReference>
<dbReference type="RefSeq" id="WP_217790497.1">
    <property type="nucleotide sequence ID" value="NZ_JAHSPG010000003.1"/>
</dbReference>
<accession>A0A9E2S6U4</accession>
<reference evidence="1" key="1">
    <citation type="submission" date="2021-06" db="EMBL/GenBank/DDBJ databases">
        <authorList>
            <person name="Huq M.A."/>
        </authorList>
    </citation>
    <scope>NUCLEOTIDE SEQUENCE</scope>
    <source>
        <strain evidence="1">MAH-26</strain>
    </source>
</reference>
<gene>
    <name evidence="1" type="ORF">KTO63_06890</name>
</gene>
<evidence type="ECO:0008006" key="3">
    <source>
        <dbReference type="Google" id="ProtNLM"/>
    </source>
</evidence>